<keyword evidence="3 9" id="KW-0808">Transferase</keyword>
<dbReference type="InterPro" id="IPR036291">
    <property type="entry name" value="NAD(P)-bd_dom_sf"/>
</dbReference>
<keyword evidence="5 7" id="KW-1133">Transmembrane helix</keyword>
<comment type="caution">
    <text evidence="9">The sequence shown here is derived from an EMBL/GenBank/DDBJ whole genome shotgun (WGS) entry which is preliminary data.</text>
</comment>
<dbReference type="InterPro" id="IPR017475">
    <property type="entry name" value="EPS_sugar_tfrase"/>
</dbReference>
<feature type="transmembrane region" description="Helical" evidence="7">
    <location>
        <begin position="283"/>
        <end position="304"/>
    </location>
</feature>
<feature type="transmembrane region" description="Helical" evidence="7">
    <location>
        <begin position="79"/>
        <end position="98"/>
    </location>
</feature>
<evidence type="ECO:0000256" key="2">
    <source>
        <dbReference type="ARBA" id="ARBA00006464"/>
    </source>
</evidence>
<dbReference type="GO" id="GO:0089702">
    <property type="term" value="F:undecaprenyl-phosphate glucose phosphotransferase activity"/>
    <property type="evidence" value="ECO:0007669"/>
    <property type="project" value="UniProtKB-EC"/>
</dbReference>
<evidence type="ECO:0000256" key="6">
    <source>
        <dbReference type="ARBA" id="ARBA00023136"/>
    </source>
</evidence>
<feature type="domain" description="Bacterial sugar transferase" evidence="8">
    <location>
        <begin position="278"/>
        <end position="460"/>
    </location>
</feature>
<organism evidence="9 10">
    <name type="scientific">Dickeya undicola</name>
    <dbReference type="NCBI Taxonomy" id="1577887"/>
    <lineage>
        <taxon>Bacteria</taxon>
        <taxon>Pseudomonadati</taxon>
        <taxon>Pseudomonadota</taxon>
        <taxon>Gammaproteobacteria</taxon>
        <taxon>Enterobacterales</taxon>
        <taxon>Pectobacteriaceae</taxon>
        <taxon>Dickeya</taxon>
    </lineage>
</organism>
<dbReference type="RefSeq" id="WP_081977354.1">
    <property type="nucleotide sequence ID" value="NZ_JBPWOM010000051.1"/>
</dbReference>
<keyword evidence="6 7" id="KW-0472">Membrane</keyword>
<dbReference type="AlphaFoldDB" id="A0A3N0G025"/>
<proteinExistence type="inferred from homology"/>
<dbReference type="GO" id="GO:0009242">
    <property type="term" value="P:colanic acid biosynthetic process"/>
    <property type="evidence" value="ECO:0007669"/>
    <property type="project" value="TreeGrafter"/>
</dbReference>
<dbReference type="InterPro" id="IPR003362">
    <property type="entry name" value="Bact_transf"/>
</dbReference>
<evidence type="ECO:0000256" key="7">
    <source>
        <dbReference type="SAM" id="Phobius"/>
    </source>
</evidence>
<evidence type="ECO:0000256" key="5">
    <source>
        <dbReference type="ARBA" id="ARBA00022989"/>
    </source>
</evidence>
<dbReference type="EMBL" id="RJLR01000020">
    <property type="protein sequence ID" value="RNM05815.1"/>
    <property type="molecule type" value="Genomic_DNA"/>
</dbReference>
<accession>A0A3N0G025</accession>
<dbReference type="Proteomes" id="UP000276061">
    <property type="component" value="Unassembled WGS sequence"/>
</dbReference>
<dbReference type="NCBIfam" id="TIGR03023">
    <property type="entry name" value="WcaJ_sugtrans"/>
    <property type="match status" value="1"/>
</dbReference>
<reference evidence="9 10" key="1">
    <citation type="submission" date="2018-11" db="EMBL/GenBank/DDBJ databases">
        <title>Characterization of surface water Dickeya isolates.</title>
        <authorList>
            <person name="Van Gijsegem F."/>
            <person name="Pedron J."/>
        </authorList>
    </citation>
    <scope>NUCLEOTIDE SEQUENCE [LARGE SCALE GENOMIC DNA]</scope>
    <source>
        <strain evidence="9 10">FVG1-MFV-O17</strain>
    </source>
</reference>
<dbReference type="OrthoDB" id="9808602at2"/>
<feature type="transmembrane region" description="Helical" evidence="7">
    <location>
        <begin position="44"/>
        <end position="67"/>
    </location>
</feature>
<feature type="transmembrane region" description="Helical" evidence="7">
    <location>
        <begin position="20"/>
        <end position="38"/>
    </location>
</feature>
<dbReference type="Pfam" id="PF02397">
    <property type="entry name" value="Bac_transf"/>
    <property type="match status" value="1"/>
</dbReference>
<dbReference type="Pfam" id="PF13727">
    <property type="entry name" value="CoA_binding_3"/>
    <property type="match status" value="1"/>
</dbReference>
<feature type="transmembrane region" description="Helical" evidence="7">
    <location>
        <begin position="118"/>
        <end position="136"/>
    </location>
</feature>
<dbReference type="InterPro" id="IPR017473">
    <property type="entry name" value="Undecaprenyl-P_gluc_Ptfrase"/>
</dbReference>
<dbReference type="GO" id="GO:0016020">
    <property type="term" value="C:membrane"/>
    <property type="evidence" value="ECO:0007669"/>
    <property type="project" value="UniProtKB-SubCell"/>
</dbReference>
<evidence type="ECO:0000259" key="8">
    <source>
        <dbReference type="Pfam" id="PF02397"/>
    </source>
</evidence>
<dbReference type="PANTHER" id="PTHR30576:SF21">
    <property type="entry name" value="UDP-GLUCOSE:UNDECAPRENYL-PHOSPHATE GLUCOSE-1-PHOSPHATE TRANSFERASE"/>
    <property type="match status" value="1"/>
</dbReference>
<evidence type="ECO:0000313" key="10">
    <source>
        <dbReference type="Proteomes" id="UP000276061"/>
    </source>
</evidence>
<evidence type="ECO:0000256" key="4">
    <source>
        <dbReference type="ARBA" id="ARBA00022692"/>
    </source>
</evidence>
<comment type="subcellular location">
    <subcellularLocation>
        <location evidence="1">Membrane</location>
        <topology evidence="1">Multi-pass membrane protein</topology>
    </subcellularLocation>
</comment>
<dbReference type="EC" id="2.7.8.31" evidence="9"/>
<name>A0A3N0G025_9GAMM</name>
<dbReference type="SUPFAM" id="SSF51735">
    <property type="entry name" value="NAD(P)-binding Rossmann-fold domains"/>
    <property type="match status" value="1"/>
</dbReference>
<keyword evidence="4 7" id="KW-0812">Transmembrane</keyword>
<protein>
    <submittedName>
        <fullName evidence="9">Undecaprenyl-phosphate glucose phosphotransferase</fullName>
        <ecNumber evidence="9">2.7.8.31</ecNumber>
    </submittedName>
</protein>
<comment type="similarity">
    <text evidence="2">Belongs to the bacterial sugar transferase family.</text>
</comment>
<sequence>MSSNQIKISYGNDFFVIKLMDFLSINLTLIVSARLFLMGDFDDVIMISLLFSTSFLLIGEYTGLYHNRLKNMQLRGQRRLWGCALFSIIFVEVVREYVGTLYSLGLLHHLDNIYFSATLYWYILSLCGLYITRFITCKFTAKKRIRIAIVGLTPGGLAAEKALLKEYANMQLELAFYDDRNPSRCGYLTKSPYKGKVSELVEEAKAGRVDEIYIALPMIALKRIRYFLSMMSDTTVDTYIIPDLYAYSSYVSQLRSINNIQTISIFRSPFDGIGSVIKRIEDLVIGGVITLMISPLLLLIAIGIKLTSPGPVLFKQDRYGLSGNKIKVWKFRSMHVMENADVVKQATRNDPRVTPFGAFLRRTSLDELPQFFNVLQGTMSIIGPRPHAVVHNEQYRQLVENYMIRHKVKPGISGLAQVNGYRGEVDTLDKMEKRVHYDIAYIQSWSLWLDIKIIFRTIFKGFIGENAY</sequence>
<evidence type="ECO:0000256" key="1">
    <source>
        <dbReference type="ARBA" id="ARBA00004141"/>
    </source>
</evidence>
<dbReference type="Gene3D" id="3.40.50.720">
    <property type="entry name" value="NAD(P)-binding Rossmann-like Domain"/>
    <property type="match status" value="1"/>
</dbReference>
<evidence type="ECO:0000313" key="9">
    <source>
        <dbReference type="EMBL" id="RNM05815.1"/>
    </source>
</evidence>
<dbReference type="NCBIfam" id="TIGR03025">
    <property type="entry name" value="EPS_sugtrans"/>
    <property type="match status" value="1"/>
</dbReference>
<gene>
    <name evidence="9" type="ORF">EF878_11270</name>
</gene>
<dbReference type="PANTHER" id="PTHR30576">
    <property type="entry name" value="COLANIC BIOSYNTHESIS UDP-GLUCOSE LIPID CARRIER TRANSFERASE"/>
    <property type="match status" value="1"/>
</dbReference>
<evidence type="ECO:0000256" key="3">
    <source>
        <dbReference type="ARBA" id="ARBA00022679"/>
    </source>
</evidence>